<dbReference type="SMART" id="SM00382">
    <property type="entry name" value="AAA"/>
    <property type="match status" value="1"/>
</dbReference>
<dbReference type="SUPFAM" id="SSF52540">
    <property type="entry name" value="P-loop containing nucleoside triphosphate hydrolases"/>
    <property type="match status" value="1"/>
</dbReference>
<evidence type="ECO:0000256" key="7">
    <source>
        <dbReference type="SAM" id="MobiDB-lite"/>
    </source>
</evidence>
<feature type="region of interest" description="Disordered" evidence="7">
    <location>
        <begin position="297"/>
        <end position="344"/>
    </location>
</feature>
<keyword evidence="10" id="KW-1185">Reference proteome</keyword>
<comment type="subcellular location">
    <subcellularLocation>
        <location evidence="1">Nucleus</location>
    </subcellularLocation>
</comment>
<keyword evidence="3" id="KW-0227">DNA damage</keyword>
<accession>A0ABR1Q8R1</accession>
<proteinExistence type="predicted"/>
<keyword evidence="6" id="KW-0539">Nucleus</keyword>
<dbReference type="GeneID" id="92079086"/>
<keyword evidence="4" id="KW-0067">ATP-binding</keyword>
<dbReference type="InterPro" id="IPR020588">
    <property type="entry name" value="RecA_ATP-bd"/>
</dbReference>
<feature type="domain" description="RecA family profile 1" evidence="8">
    <location>
        <begin position="90"/>
        <end position="269"/>
    </location>
</feature>
<organism evidence="9 10">
    <name type="scientific">Apiospora aurea</name>
    <dbReference type="NCBI Taxonomy" id="335848"/>
    <lineage>
        <taxon>Eukaryota</taxon>
        <taxon>Fungi</taxon>
        <taxon>Dikarya</taxon>
        <taxon>Ascomycota</taxon>
        <taxon>Pezizomycotina</taxon>
        <taxon>Sordariomycetes</taxon>
        <taxon>Xylariomycetidae</taxon>
        <taxon>Amphisphaeriales</taxon>
        <taxon>Apiosporaceae</taxon>
        <taxon>Apiospora</taxon>
    </lineage>
</organism>
<dbReference type="PANTHER" id="PTHR22942">
    <property type="entry name" value="RECA/RAD51/RADA DNA STRAND-PAIRING FAMILY MEMBER"/>
    <property type="match status" value="1"/>
</dbReference>
<dbReference type="Proteomes" id="UP001391051">
    <property type="component" value="Unassembled WGS sequence"/>
</dbReference>
<dbReference type="Gene3D" id="3.40.50.300">
    <property type="entry name" value="P-loop containing nucleotide triphosphate hydrolases"/>
    <property type="match status" value="1"/>
</dbReference>
<comment type="caution">
    <text evidence="9">The sequence shown here is derived from an EMBL/GenBank/DDBJ whole genome shotgun (WGS) entry which is preliminary data.</text>
</comment>
<protein>
    <submittedName>
        <fullName evidence="9">GTP-binding protein y.t1.c1</fullName>
    </submittedName>
</protein>
<dbReference type="InterPro" id="IPR047348">
    <property type="entry name" value="XRCC3-like_C"/>
</dbReference>
<dbReference type="InterPro" id="IPR003593">
    <property type="entry name" value="AAA+_ATPase"/>
</dbReference>
<dbReference type="PROSITE" id="PS50162">
    <property type="entry name" value="RECA_2"/>
    <property type="match status" value="1"/>
</dbReference>
<sequence length="478" mass="51393">MTDLSRVLPGFPTAQYAGLLPALENNKVTTAELLTLDIADLGKRTKLPLLDLKRLCNAVLEALHVDLGVSEKQPDKPSALKQTASDLAQRWSTISTLDGSLDQALGGGVPTGYVTEIVGESGAGKTQFLLTMLLAVQLPPPHGLGRPALYISTEAPLSTTRLAQMLRSNPFFKELDQKPTLDRIMSTATPDLESQEHILQYQVPVQVERHNVGLIILDSIAANYRAEYERGGSLGSNMAARSADLIRMGHLLHDLARRHNLAVVVANQVMDRIPSSHSGGGTPALFAIKSSVAATPKSPLPAPAAAAPSSTPNIQQMPPQDSPLASRSRGPWQPPPGAEPTSSLADMVGVRSSMPEPPPEDPPAPASLLLDHQNRWVTGWGDDPYADPNHFKTPTLGLVWSTQIAARIALLKRPVYGRKEILEDEDLPGGGVALRNWRRWMKVVFAPHVPGTGQGLDGAVEFEVNMGGLKGIEKDKKE</sequence>
<feature type="compositionally biased region" description="Polar residues" evidence="7">
    <location>
        <begin position="313"/>
        <end position="325"/>
    </location>
</feature>
<evidence type="ECO:0000256" key="4">
    <source>
        <dbReference type="ARBA" id="ARBA00022840"/>
    </source>
</evidence>
<dbReference type="RefSeq" id="XP_066698422.1">
    <property type="nucleotide sequence ID" value="XM_066846024.1"/>
</dbReference>
<evidence type="ECO:0000256" key="2">
    <source>
        <dbReference type="ARBA" id="ARBA00022741"/>
    </source>
</evidence>
<dbReference type="InterPro" id="IPR013632">
    <property type="entry name" value="Rad51_C"/>
</dbReference>
<evidence type="ECO:0000256" key="1">
    <source>
        <dbReference type="ARBA" id="ARBA00004123"/>
    </source>
</evidence>
<evidence type="ECO:0000259" key="8">
    <source>
        <dbReference type="PROSITE" id="PS50162"/>
    </source>
</evidence>
<dbReference type="PANTHER" id="PTHR22942:SF66">
    <property type="entry name" value="RE19845P"/>
    <property type="match status" value="1"/>
</dbReference>
<evidence type="ECO:0000256" key="3">
    <source>
        <dbReference type="ARBA" id="ARBA00022763"/>
    </source>
</evidence>
<keyword evidence="5" id="KW-0234">DNA repair</keyword>
<feature type="compositionally biased region" description="Low complexity" evidence="7">
    <location>
        <begin position="297"/>
        <end position="312"/>
    </location>
</feature>
<gene>
    <name evidence="9" type="ORF">PG986_009802</name>
</gene>
<reference evidence="9 10" key="1">
    <citation type="submission" date="2023-01" db="EMBL/GenBank/DDBJ databases">
        <title>Analysis of 21 Apiospora genomes using comparative genomics revels a genus with tremendous synthesis potential of carbohydrate active enzymes and secondary metabolites.</title>
        <authorList>
            <person name="Sorensen T."/>
        </authorList>
    </citation>
    <scope>NUCLEOTIDE SEQUENCE [LARGE SCALE GENOMIC DNA]</scope>
    <source>
        <strain evidence="9 10">CBS 24483</strain>
    </source>
</reference>
<dbReference type="CDD" id="cd19491">
    <property type="entry name" value="XRCC3"/>
    <property type="match status" value="1"/>
</dbReference>
<dbReference type="Pfam" id="PF08423">
    <property type="entry name" value="Rad51"/>
    <property type="match status" value="1"/>
</dbReference>
<name>A0ABR1Q8R1_9PEZI</name>
<dbReference type="InterPro" id="IPR027417">
    <property type="entry name" value="P-loop_NTPase"/>
</dbReference>
<keyword evidence="2" id="KW-0547">Nucleotide-binding</keyword>
<evidence type="ECO:0000313" key="10">
    <source>
        <dbReference type="Proteomes" id="UP001391051"/>
    </source>
</evidence>
<evidence type="ECO:0000313" key="9">
    <source>
        <dbReference type="EMBL" id="KAK7948916.1"/>
    </source>
</evidence>
<evidence type="ECO:0000256" key="5">
    <source>
        <dbReference type="ARBA" id="ARBA00023204"/>
    </source>
</evidence>
<evidence type="ECO:0000256" key="6">
    <source>
        <dbReference type="ARBA" id="ARBA00023242"/>
    </source>
</evidence>
<dbReference type="EMBL" id="JAQQWE010000006">
    <property type="protein sequence ID" value="KAK7948916.1"/>
    <property type="molecule type" value="Genomic_DNA"/>
</dbReference>